<dbReference type="InterPro" id="IPR037138">
    <property type="entry name" value="His_deacetylse_dom_sf"/>
</dbReference>
<feature type="compositionally biased region" description="Polar residues" evidence="2">
    <location>
        <begin position="1"/>
        <end position="16"/>
    </location>
</feature>
<dbReference type="Proteomes" id="UP001166004">
    <property type="component" value="Unassembled WGS sequence"/>
</dbReference>
<dbReference type="PANTHER" id="PTHR10625">
    <property type="entry name" value="HISTONE DEACETYLASE HDAC1-RELATED"/>
    <property type="match status" value="1"/>
</dbReference>
<proteinExistence type="inferred from homology"/>
<name>A0ABX1SZA1_PELUQ</name>
<accession>A0ABX1SZA1</accession>
<comment type="caution">
    <text evidence="4">The sequence shown here is derived from an EMBL/GenBank/DDBJ whole genome shotgun (WGS) entry which is preliminary data.</text>
</comment>
<keyword evidence="5" id="KW-1185">Reference proteome</keyword>
<evidence type="ECO:0000259" key="3">
    <source>
        <dbReference type="Pfam" id="PF00850"/>
    </source>
</evidence>
<dbReference type="InterPro" id="IPR023801">
    <property type="entry name" value="His_deacetylse_dom"/>
</dbReference>
<sequence length="309" mass="34639">MKTGLITSDTYQNHNTGDGHPEKIDRVKVVIDNFKKLGSKDLVWKKPSKFDRSVLELTHNSDYINFVEKSFPKKGLSFLDGDTVVSPGSKEATSDAVGSIITAIDGVQNNEFKNAFCAVRPPGHHAEKNKAMGFCIYNNVAVGANYLINKYKLSKIAIIDFDVHHGNGTQDIFNDNEKVLYISTHQFPFYPGSGTEQEKGKYNNIFNIPLPAGTTSEEYLNAYTFVLKKIEEFKPEFILLSAGFDAHKNDPLAQFQLESKDFYKITKRTLEISKLYCNGKVVSILEGGYDLNALKESTTMHVKALLEFN</sequence>
<dbReference type="Pfam" id="PF00850">
    <property type="entry name" value="Hist_deacetyl"/>
    <property type="match status" value="1"/>
</dbReference>
<dbReference type="PRINTS" id="PR01270">
    <property type="entry name" value="HDASUPER"/>
</dbReference>
<feature type="region of interest" description="Disordered" evidence="2">
    <location>
        <begin position="1"/>
        <end position="20"/>
    </location>
</feature>
<evidence type="ECO:0000256" key="2">
    <source>
        <dbReference type="SAM" id="MobiDB-lite"/>
    </source>
</evidence>
<reference evidence="4 5" key="1">
    <citation type="submission" date="2019-07" db="EMBL/GenBank/DDBJ databases">
        <title>SAR11 Genome Evolution.</title>
        <authorList>
            <person name="Giovannoni S."/>
        </authorList>
    </citation>
    <scope>NUCLEOTIDE SEQUENCE [LARGE SCALE GENOMIC DNA]</scope>
    <source>
        <strain evidence="4 5">HTCC9565</strain>
    </source>
</reference>
<gene>
    <name evidence="4" type="ORF">VP91_00003070</name>
</gene>
<dbReference type="CDD" id="cd11599">
    <property type="entry name" value="HDAC_classII_2"/>
    <property type="match status" value="1"/>
</dbReference>
<evidence type="ECO:0000256" key="1">
    <source>
        <dbReference type="ARBA" id="ARBA00005947"/>
    </source>
</evidence>
<evidence type="ECO:0000313" key="4">
    <source>
        <dbReference type="EMBL" id="NMN67168.1"/>
    </source>
</evidence>
<evidence type="ECO:0000313" key="5">
    <source>
        <dbReference type="Proteomes" id="UP001166004"/>
    </source>
</evidence>
<dbReference type="EMBL" id="LANA01000001">
    <property type="protein sequence ID" value="NMN67168.1"/>
    <property type="molecule type" value="Genomic_DNA"/>
</dbReference>
<protein>
    <submittedName>
        <fullName evidence="4">Acetoin utilization deacetylase AcuC-like enzyme</fullName>
    </submittedName>
</protein>
<organism evidence="4 5">
    <name type="scientific">Pelagibacter ubique</name>
    <dbReference type="NCBI Taxonomy" id="198252"/>
    <lineage>
        <taxon>Bacteria</taxon>
        <taxon>Pseudomonadati</taxon>
        <taxon>Pseudomonadota</taxon>
        <taxon>Alphaproteobacteria</taxon>
        <taxon>Candidatus Pelagibacterales</taxon>
        <taxon>Candidatus Pelagibacteraceae</taxon>
        <taxon>Candidatus Pelagibacter</taxon>
    </lineage>
</organism>
<dbReference type="InterPro" id="IPR000286">
    <property type="entry name" value="HDACs"/>
</dbReference>
<dbReference type="SUPFAM" id="SSF52768">
    <property type="entry name" value="Arginase/deacetylase"/>
    <property type="match status" value="1"/>
</dbReference>
<dbReference type="RefSeq" id="WP_169035678.1">
    <property type="nucleotide sequence ID" value="NZ_LANA01000001.1"/>
</dbReference>
<comment type="similarity">
    <text evidence="1">Belongs to the histone deacetylase family.</text>
</comment>
<feature type="domain" description="Histone deacetylase" evidence="3">
    <location>
        <begin position="20"/>
        <end position="305"/>
    </location>
</feature>
<dbReference type="InterPro" id="IPR023696">
    <property type="entry name" value="Ureohydrolase_dom_sf"/>
</dbReference>
<dbReference type="Gene3D" id="3.40.800.20">
    <property type="entry name" value="Histone deacetylase domain"/>
    <property type="match status" value="1"/>
</dbReference>
<dbReference type="PANTHER" id="PTHR10625:SF10">
    <property type="entry name" value="HISTONE DEACETYLASE HDAC1"/>
    <property type="match status" value="1"/>
</dbReference>